<dbReference type="InterPro" id="IPR003661">
    <property type="entry name" value="HisK_dim/P_dom"/>
</dbReference>
<dbReference type="EC" id="2.7.13.3" evidence="2"/>
<feature type="compositionally biased region" description="Low complexity" evidence="7">
    <location>
        <begin position="713"/>
        <end position="735"/>
    </location>
</feature>
<gene>
    <name evidence="10" type="ORF">ASPCADRAFT_205111</name>
</gene>
<accession>A0A1R3RTQ2</accession>
<dbReference type="PANTHER" id="PTHR43047:SF2">
    <property type="entry name" value="HISTIDINE KINASE M7"/>
    <property type="match status" value="1"/>
</dbReference>
<evidence type="ECO:0000256" key="7">
    <source>
        <dbReference type="SAM" id="MobiDB-lite"/>
    </source>
</evidence>
<dbReference type="Gene3D" id="3.30.565.10">
    <property type="entry name" value="Histidine kinase-like ATPase, C-terminal domain"/>
    <property type="match status" value="1"/>
</dbReference>
<dbReference type="InterPro" id="IPR004358">
    <property type="entry name" value="Sig_transdc_His_kin-like_C"/>
</dbReference>
<evidence type="ECO:0000256" key="2">
    <source>
        <dbReference type="ARBA" id="ARBA00012438"/>
    </source>
</evidence>
<dbReference type="PROSITE" id="PS50109">
    <property type="entry name" value="HIS_KIN"/>
    <property type="match status" value="1"/>
</dbReference>
<feature type="domain" description="Histidine kinase" evidence="8">
    <location>
        <begin position="552"/>
        <end position="668"/>
    </location>
</feature>
<dbReference type="FunFam" id="3.30.565.10:FF:000103">
    <property type="entry name" value="Sensor histidine kinase/response regulator"/>
    <property type="match status" value="1"/>
</dbReference>
<name>A0A1R3RTQ2_ASPC5</name>
<dbReference type="InterPro" id="IPR005467">
    <property type="entry name" value="His_kinase_dom"/>
</dbReference>
<dbReference type="PROSITE" id="PS50110">
    <property type="entry name" value="RESPONSE_REGULATORY"/>
    <property type="match status" value="1"/>
</dbReference>
<dbReference type="Pfam" id="PF02518">
    <property type="entry name" value="HATPase_c"/>
    <property type="match status" value="1"/>
</dbReference>
<evidence type="ECO:0000259" key="8">
    <source>
        <dbReference type="PROSITE" id="PS50109"/>
    </source>
</evidence>
<organism evidence="10 11">
    <name type="scientific">Aspergillus carbonarius (strain ITEM 5010)</name>
    <dbReference type="NCBI Taxonomy" id="602072"/>
    <lineage>
        <taxon>Eukaryota</taxon>
        <taxon>Fungi</taxon>
        <taxon>Dikarya</taxon>
        <taxon>Ascomycota</taxon>
        <taxon>Pezizomycotina</taxon>
        <taxon>Eurotiomycetes</taxon>
        <taxon>Eurotiomycetidae</taxon>
        <taxon>Eurotiales</taxon>
        <taxon>Aspergillaceae</taxon>
        <taxon>Aspergillus</taxon>
        <taxon>Aspergillus subgen. Circumdati</taxon>
    </lineage>
</organism>
<evidence type="ECO:0000256" key="6">
    <source>
        <dbReference type="PROSITE-ProRule" id="PRU00169"/>
    </source>
</evidence>
<dbReference type="Gene3D" id="3.40.50.2300">
    <property type="match status" value="1"/>
</dbReference>
<keyword evidence="3 6" id="KW-0597">Phosphoprotein</keyword>
<dbReference type="GO" id="GO:0009927">
    <property type="term" value="F:histidine phosphotransfer kinase activity"/>
    <property type="evidence" value="ECO:0007669"/>
    <property type="project" value="TreeGrafter"/>
</dbReference>
<dbReference type="Gene3D" id="1.10.287.130">
    <property type="match status" value="1"/>
</dbReference>
<evidence type="ECO:0000256" key="5">
    <source>
        <dbReference type="ARBA" id="ARBA00022777"/>
    </source>
</evidence>
<comment type="catalytic activity">
    <reaction evidence="1">
        <text>ATP + protein L-histidine = ADP + protein N-phospho-L-histidine.</text>
        <dbReference type="EC" id="2.7.13.3"/>
    </reaction>
</comment>
<feature type="domain" description="Response regulatory" evidence="9">
    <location>
        <begin position="765"/>
        <end position="932"/>
    </location>
</feature>
<reference evidence="11" key="1">
    <citation type="journal article" date="2017" name="Genome Biol.">
        <title>Comparative genomics reveals high biological diversity and specific adaptations in the industrially and medically important fungal genus Aspergillus.</title>
        <authorList>
            <person name="de Vries R.P."/>
            <person name="Riley R."/>
            <person name="Wiebenga A."/>
            <person name="Aguilar-Osorio G."/>
            <person name="Amillis S."/>
            <person name="Uchima C.A."/>
            <person name="Anderluh G."/>
            <person name="Asadollahi M."/>
            <person name="Askin M."/>
            <person name="Barry K."/>
            <person name="Battaglia E."/>
            <person name="Bayram O."/>
            <person name="Benocci T."/>
            <person name="Braus-Stromeyer S.A."/>
            <person name="Caldana C."/>
            <person name="Canovas D."/>
            <person name="Cerqueira G.C."/>
            <person name="Chen F."/>
            <person name="Chen W."/>
            <person name="Choi C."/>
            <person name="Clum A."/>
            <person name="Dos Santos R.A."/>
            <person name="Damasio A.R."/>
            <person name="Diallinas G."/>
            <person name="Emri T."/>
            <person name="Fekete E."/>
            <person name="Flipphi M."/>
            <person name="Freyberg S."/>
            <person name="Gallo A."/>
            <person name="Gournas C."/>
            <person name="Habgood R."/>
            <person name="Hainaut M."/>
            <person name="Harispe M.L."/>
            <person name="Henrissat B."/>
            <person name="Hilden K.S."/>
            <person name="Hope R."/>
            <person name="Hossain A."/>
            <person name="Karabika E."/>
            <person name="Karaffa L."/>
            <person name="Karanyi Z."/>
            <person name="Krasevec N."/>
            <person name="Kuo A."/>
            <person name="Kusch H."/>
            <person name="LaButti K."/>
            <person name="Lagendijk E.L."/>
            <person name="Lapidus A."/>
            <person name="Levasseur A."/>
            <person name="Lindquist E."/>
            <person name="Lipzen A."/>
            <person name="Logrieco A.F."/>
            <person name="MacCabe A."/>
            <person name="Maekelae M.R."/>
            <person name="Malavazi I."/>
            <person name="Melin P."/>
            <person name="Meyer V."/>
            <person name="Mielnichuk N."/>
            <person name="Miskei M."/>
            <person name="Molnar A.P."/>
            <person name="Mule G."/>
            <person name="Ngan C.Y."/>
            <person name="Orejas M."/>
            <person name="Orosz E."/>
            <person name="Ouedraogo J.P."/>
            <person name="Overkamp K.M."/>
            <person name="Park H.-S."/>
            <person name="Perrone G."/>
            <person name="Piumi F."/>
            <person name="Punt P.J."/>
            <person name="Ram A.F."/>
            <person name="Ramon A."/>
            <person name="Rauscher S."/>
            <person name="Record E."/>
            <person name="Riano-Pachon D.M."/>
            <person name="Robert V."/>
            <person name="Roehrig J."/>
            <person name="Ruller R."/>
            <person name="Salamov A."/>
            <person name="Salih N.S."/>
            <person name="Samson R.A."/>
            <person name="Sandor E."/>
            <person name="Sanguinetti M."/>
            <person name="Schuetze T."/>
            <person name="Sepcic K."/>
            <person name="Shelest E."/>
            <person name="Sherlock G."/>
            <person name="Sophianopoulou V."/>
            <person name="Squina F.M."/>
            <person name="Sun H."/>
            <person name="Susca A."/>
            <person name="Todd R.B."/>
            <person name="Tsang A."/>
            <person name="Unkles S.E."/>
            <person name="van de Wiele N."/>
            <person name="van Rossen-Uffink D."/>
            <person name="Oliveira J.V."/>
            <person name="Vesth T.C."/>
            <person name="Visser J."/>
            <person name="Yu J.-H."/>
            <person name="Zhou M."/>
            <person name="Andersen M.R."/>
            <person name="Archer D.B."/>
            <person name="Baker S.E."/>
            <person name="Benoit I."/>
            <person name="Brakhage A.A."/>
            <person name="Braus G.H."/>
            <person name="Fischer R."/>
            <person name="Frisvad J.C."/>
            <person name="Goldman G.H."/>
            <person name="Houbraken J."/>
            <person name="Oakley B."/>
            <person name="Pocsi I."/>
            <person name="Scazzocchio C."/>
            <person name="Seiboth B."/>
            <person name="vanKuyk P.A."/>
            <person name="Wortman J."/>
            <person name="Dyer P.S."/>
            <person name="Grigoriev I.V."/>
        </authorList>
    </citation>
    <scope>NUCLEOTIDE SEQUENCE [LARGE SCALE GENOMIC DNA]</scope>
    <source>
        <strain evidence="11">ITEM 5010</strain>
    </source>
</reference>
<dbReference type="SMART" id="SM00448">
    <property type="entry name" value="REC"/>
    <property type="match status" value="1"/>
</dbReference>
<dbReference type="CDD" id="cd17546">
    <property type="entry name" value="REC_hyHK_CKI1_RcsC-like"/>
    <property type="match status" value="1"/>
</dbReference>
<keyword evidence="4" id="KW-0808">Transferase</keyword>
<keyword evidence="11" id="KW-1185">Reference proteome</keyword>
<dbReference type="SMART" id="SM00387">
    <property type="entry name" value="HATPase_c"/>
    <property type="match status" value="1"/>
</dbReference>
<dbReference type="InterPro" id="IPR036097">
    <property type="entry name" value="HisK_dim/P_sf"/>
</dbReference>
<sequence length="948" mass="103986">MPDPADSEWSKSFASGPTMSLLPCKSQCLPGDAAASTLLDDDTQADSSGRRYIGVPQNIAIDRLVKLKQELRTLGSEKFWHHLMEQISSICDAQYVFVARKARDDEAVNEIGGHKPYLFGTAFYYNDGYQTAGMHRHRYFAGGNPLSHMDHEKPCLIPENLGSFISFDHDQLPFAAEGYLAVPLFSETKCLAYLGLMWSESGLKKRNLAWSFLEMILYSLEDLVVQRIRDDLDSAKTQPSNSKARNASTSHTIVDDAHISIPHGLADFASHPLKPYARSLSHELRTPMQGVVGMLDVMHATVREAIQDKPSPKAGYVFRTLKESIEMVQDSARRAVEAADNVVHAYDLNMQVPKTPQLERDDCFGGPVQSPINACDSRPSVFVEGSSIAVNPYKRRRSNPPEWNLGTTPKQKVPRVVSPKGLSPRSEEVKNAVHESEKLMKATPAHQIEAVMANMVNPRPSLAVRRSAPHLLLEGITVNAVPALRFTKLRDLLRLVINESLHVGGRPDFAVSNATETGEKIEIRSRSSNGEVFSKTINWSVDPALPDTLFVDDRDLAKLISCVFLNAVKFTNSGVITVCATVGRKSNDVLIAVRDTGPGIPEAFLPKLFKPFAREDTSTTRSKDGLGLGLLVAKGLARKMGGDLTCVRSCTTGPDHGSEFEIRIPANQPEPTGPLAPPTKLLTPPQLCDPSRMSSASNSTVESSLLSPALRTPSQPIQQPSPSLTDDSSSVTLTPARSVPNCKSMPRHINGDTHDSKLGEKHPLTFLVAEDNKINRRVLVHMLKRLGYKDVYEACNGKEAVRIMQDVLVSQRSAAEDSPKCESTADGFPIPSLPNHRKKMKAVDVVLMDLWMPEMDGYEATSKILQLVEDYPSHPPAMATPPARPLVAPTVLAVSADVTDEALSRASKVGMKGYMTKPYKLSDLERLILGFCSDTTTTRQSDDSTMNT</sequence>
<dbReference type="OrthoDB" id="60033at2759"/>
<dbReference type="FunFam" id="1.10.287.130:FF:000100">
    <property type="entry name" value="Sensor histidine kinase/response regulator"/>
    <property type="match status" value="1"/>
</dbReference>
<dbReference type="InterPro" id="IPR036890">
    <property type="entry name" value="HATPase_C_sf"/>
</dbReference>
<evidence type="ECO:0000313" key="11">
    <source>
        <dbReference type="Proteomes" id="UP000188318"/>
    </source>
</evidence>
<keyword evidence="5" id="KW-0418">Kinase</keyword>
<dbReference type="OMA" id="YDLNMQV"/>
<dbReference type="EMBL" id="KV907496">
    <property type="protein sequence ID" value="OOF97842.1"/>
    <property type="molecule type" value="Genomic_DNA"/>
</dbReference>
<dbReference type="InterPro" id="IPR003594">
    <property type="entry name" value="HATPase_dom"/>
</dbReference>
<feature type="region of interest" description="Disordered" evidence="7">
    <location>
        <begin position="657"/>
        <end position="757"/>
    </location>
</feature>
<evidence type="ECO:0000256" key="1">
    <source>
        <dbReference type="ARBA" id="ARBA00000085"/>
    </source>
</evidence>
<feature type="compositionally biased region" description="Polar residues" evidence="7">
    <location>
        <begin position="692"/>
        <end position="706"/>
    </location>
</feature>
<dbReference type="STRING" id="602072.A0A1R3RTQ2"/>
<dbReference type="InterPro" id="IPR001789">
    <property type="entry name" value="Sig_transdc_resp-reg_receiver"/>
</dbReference>
<feature type="region of interest" description="Disordered" evidence="7">
    <location>
        <begin position="393"/>
        <end position="428"/>
    </location>
</feature>
<dbReference type="PANTHER" id="PTHR43047">
    <property type="entry name" value="TWO-COMPONENT HISTIDINE PROTEIN KINASE"/>
    <property type="match status" value="1"/>
</dbReference>
<dbReference type="Proteomes" id="UP000188318">
    <property type="component" value="Unassembled WGS sequence"/>
</dbReference>
<evidence type="ECO:0000256" key="4">
    <source>
        <dbReference type="ARBA" id="ARBA00022679"/>
    </source>
</evidence>
<dbReference type="GO" id="GO:0005886">
    <property type="term" value="C:plasma membrane"/>
    <property type="evidence" value="ECO:0007669"/>
    <property type="project" value="TreeGrafter"/>
</dbReference>
<dbReference type="AlphaFoldDB" id="A0A1R3RTQ2"/>
<evidence type="ECO:0000256" key="3">
    <source>
        <dbReference type="ARBA" id="ARBA00022553"/>
    </source>
</evidence>
<dbReference type="SUPFAM" id="SSF52172">
    <property type="entry name" value="CheY-like"/>
    <property type="match status" value="1"/>
</dbReference>
<dbReference type="CDD" id="cd00082">
    <property type="entry name" value="HisKA"/>
    <property type="match status" value="1"/>
</dbReference>
<evidence type="ECO:0000313" key="10">
    <source>
        <dbReference type="EMBL" id="OOF97842.1"/>
    </source>
</evidence>
<dbReference type="InterPro" id="IPR011006">
    <property type="entry name" value="CheY-like_superfamily"/>
</dbReference>
<dbReference type="GO" id="GO:0000155">
    <property type="term" value="F:phosphorelay sensor kinase activity"/>
    <property type="evidence" value="ECO:0007669"/>
    <property type="project" value="InterPro"/>
</dbReference>
<evidence type="ECO:0000259" key="9">
    <source>
        <dbReference type="PROSITE" id="PS50110"/>
    </source>
</evidence>
<proteinExistence type="predicted"/>
<dbReference type="Pfam" id="PF00072">
    <property type="entry name" value="Response_reg"/>
    <property type="match status" value="1"/>
</dbReference>
<protein>
    <recommendedName>
        <fullName evidence="2">histidine kinase</fullName>
        <ecNumber evidence="2">2.7.13.3</ecNumber>
    </recommendedName>
</protein>
<dbReference type="PRINTS" id="PR00344">
    <property type="entry name" value="BCTRLSENSOR"/>
</dbReference>
<feature type="modified residue" description="4-aspartylphosphate" evidence="6">
    <location>
        <position position="849"/>
    </location>
</feature>
<dbReference type="SUPFAM" id="SSF47384">
    <property type="entry name" value="Homodimeric domain of signal transducing histidine kinase"/>
    <property type="match status" value="1"/>
</dbReference>
<dbReference type="SUPFAM" id="SSF55874">
    <property type="entry name" value="ATPase domain of HSP90 chaperone/DNA topoisomerase II/histidine kinase"/>
    <property type="match status" value="1"/>
</dbReference>
<dbReference type="VEuPathDB" id="FungiDB:ASPCADRAFT_205111"/>